<evidence type="ECO:0000256" key="1">
    <source>
        <dbReference type="ARBA" id="ARBA00004123"/>
    </source>
</evidence>
<feature type="domain" description="DNA polymerase alpha subunit B OB" evidence="9">
    <location>
        <begin position="240"/>
        <end position="350"/>
    </location>
</feature>
<dbReference type="Gene3D" id="3.60.21.60">
    <property type="match status" value="2"/>
</dbReference>
<name>A0AAN7WRQ1_9SACH</name>
<gene>
    <name evidence="10" type="ORF">RI543_004904</name>
</gene>
<evidence type="ECO:0000259" key="8">
    <source>
        <dbReference type="Pfam" id="PF04042"/>
    </source>
</evidence>
<feature type="compositionally biased region" description="Low complexity" evidence="7">
    <location>
        <begin position="163"/>
        <end position="181"/>
    </location>
</feature>
<proteinExistence type="inferred from homology"/>
<dbReference type="Proteomes" id="UP001306508">
    <property type="component" value="Unassembled WGS sequence"/>
</dbReference>
<evidence type="ECO:0000256" key="6">
    <source>
        <dbReference type="PIRNR" id="PIRNR018300"/>
    </source>
</evidence>
<keyword evidence="4 6" id="KW-0235">DNA replication</keyword>
<comment type="function">
    <text evidence="6">Accessory subunit of the DNA polymerase alpha complex (also known as the alpha DNA polymerase-primase complex) which plays an essential role in the initiation of DNA synthesis.</text>
</comment>
<evidence type="ECO:0000256" key="7">
    <source>
        <dbReference type="SAM" id="MobiDB-lite"/>
    </source>
</evidence>
<dbReference type="PIRSF" id="PIRSF018300">
    <property type="entry name" value="DNA_pol_alph_2"/>
    <property type="match status" value="1"/>
</dbReference>
<dbReference type="InterPro" id="IPR054300">
    <property type="entry name" value="OB_DPOA2"/>
</dbReference>
<organism evidence="10 11">
    <name type="scientific">Arxiozyma heterogenica</name>
    <dbReference type="NCBI Taxonomy" id="278026"/>
    <lineage>
        <taxon>Eukaryota</taxon>
        <taxon>Fungi</taxon>
        <taxon>Dikarya</taxon>
        <taxon>Ascomycota</taxon>
        <taxon>Saccharomycotina</taxon>
        <taxon>Saccharomycetes</taxon>
        <taxon>Saccharomycetales</taxon>
        <taxon>Saccharomycetaceae</taxon>
        <taxon>Arxiozyma</taxon>
    </lineage>
</organism>
<dbReference type="InterPro" id="IPR007185">
    <property type="entry name" value="DNA_pol_a/d/e_bsu"/>
</dbReference>
<accession>A0AAN7WRQ1</accession>
<dbReference type="Pfam" id="PF04042">
    <property type="entry name" value="DNA_pol_E_B"/>
    <property type="match status" value="1"/>
</dbReference>
<dbReference type="InterPro" id="IPR016722">
    <property type="entry name" value="DNA_pol_alpha_bsu"/>
</dbReference>
<protein>
    <recommendedName>
        <fullName evidence="3 6">DNA polymerase alpha subunit B</fullName>
    </recommendedName>
</protein>
<dbReference type="PANTHER" id="PTHR23061:SF12">
    <property type="entry name" value="DNA POLYMERASE ALPHA SUBUNIT B"/>
    <property type="match status" value="1"/>
</dbReference>
<dbReference type="Pfam" id="PF22062">
    <property type="entry name" value="OB_DPOA2"/>
    <property type="match status" value="1"/>
</dbReference>
<feature type="domain" description="DNA polymerase alpha/delta/epsilon subunit B" evidence="8">
    <location>
        <begin position="377"/>
        <end position="609"/>
    </location>
</feature>
<evidence type="ECO:0000256" key="4">
    <source>
        <dbReference type="ARBA" id="ARBA00022705"/>
    </source>
</evidence>
<reference evidence="11" key="1">
    <citation type="submission" date="2023-07" db="EMBL/GenBank/DDBJ databases">
        <title>A draft genome of Kazachstania heterogenica Y-27499.</title>
        <authorList>
            <person name="Donic C."/>
            <person name="Kralova J.S."/>
            <person name="Fidel L."/>
            <person name="Ben-Dor S."/>
            <person name="Jung S."/>
        </authorList>
    </citation>
    <scope>NUCLEOTIDE SEQUENCE [LARGE SCALE GENOMIC DNA]</scope>
    <source>
        <strain evidence="11">Y27499</strain>
    </source>
</reference>
<dbReference type="PANTHER" id="PTHR23061">
    <property type="entry name" value="DNA POLYMERASE 2 ALPHA 70 KDA SUBUNIT"/>
    <property type="match status" value="1"/>
</dbReference>
<sequence length="673" mass="75765">MTTNDELIQYFGPEVSKPEITSALNNLLRLYAITVEELFIKWEQFSQNERHENQTALTVANIDQFKKFLQAKIEKYANSVGDRSFNGGLNNDSVSSSINKKIRPVRVPNSSNGSMFGFSLQKSPMVTKKRKVEVKIEHDKSSQLDFKSEGDNSFNYDTEVKSESSVQLSSTSSTPFMSNSKSSNVVSGSILDSLNPQNMEISQGLLIPGENPKQHIKIQPYYDPSKYKFRTMRQKLVDVSDVLDEQIEIATKLIQDHYKISPTSFGDPTIQSQNEVYAVGRIVPDSPTADGFLNIQSLSLETSRIGGVGRRIRLNFDNIEEVSLFAGQLVAFKGKNANGDLFSVKEVLNLPYPDAPVSIEEDIINYKELLDNNSSKIVITSGPYIAENSFDLSHLINFVERINTDVRPHVLIMFGPFIDVTNAMVMNGTIPEFPELKNQPRTLDELFTKLIVPILKMIDPAIQVILIPSTRDVISNHASYPQDSFDRKSLQLPKNFKCFTNPSTFQLNEIYFGCSNVDIFKDMKEIIKGGNTSMRNRFDRIAEHILQQRRFYPLFPGAIRKITIPSEDRKVYRHISGADLEVSYLGLTEFVGNTAPDVVIIPSEMNPFARIIKNVLFINPGRFIKARGAKGTYAQISTSCPSTEGDSLTRLDGDEVLYLHNAWKRSRVDIVTS</sequence>
<dbReference type="GO" id="GO:0005658">
    <property type="term" value="C:alpha DNA polymerase:primase complex"/>
    <property type="evidence" value="ECO:0007669"/>
    <property type="project" value="TreeGrafter"/>
</dbReference>
<evidence type="ECO:0000256" key="2">
    <source>
        <dbReference type="ARBA" id="ARBA00007299"/>
    </source>
</evidence>
<keyword evidence="5 6" id="KW-0539">Nucleus</keyword>
<comment type="caution">
    <text evidence="10">The sequence shown here is derived from an EMBL/GenBank/DDBJ whole genome shotgun (WGS) entry which is preliminary data.</text>
</comment>
<keyword evidence="11" id="KW-1185">Reference proteome</keyword>
<dbReference type="GO" id="GO:0006270">
    <property type="term" value="P:DNA replication initiation"/>
    <property type="evidence" value="ECO:0007669"/>
    <property type="project" value="TreeGrafter"/>
</dbReference>
<dbReference type="AlphaFoldDB" id="A0AAN7WRQ1"/>
<evidence type="ECO:0000256" key="3">
    <source>
        <dbReference type="ARBA" id="ARBA00018596"/>
    </source>
</evidence>
<comment type="similarity">
    <text evidence="2 6">Belongs to the DNA polymerase alpha subunit B family.</text>
</comment>
<feature type="region of interest" description="Disordered" evidence="7">
    <location>
        <begin position="158"/>
        <end position="181"/>
    </location>
</feature>
<evidence type="ECO:0000313" key="10">
    <source>
        <dbReference type="EMBL" id="KAK5773848.1"/>
    </source>
</evidence>
<comment type="subcellular location">
    <subcellularLocation>
        <location evidence="1 6">Nucleus</location>
    </subcellularLocation>
</comment>
<evidence type="ECO:0000259" key="9">
    <source>
        <dbReference type="Pfam" id="PF22062"/>
    </source>
</evidence>
<evidence type="ECO:0000256" key="5">
    <source>
        <dbReference type="ARBA" id="ARBA00023242"/>
    </source>
</evidence>
<dbReference type="EMBL" id="JAWIZZ010000064">
    <property type="protein sequence ID" value="KAK5773848.1"/>
    <property type="molecule type" value="Genomic_DNA"/>
</dbReference>
<dbReference type="GO" id="GO:0003677">
    <property type="term" value="F:DNA binding"/>
    <property type="evidence" value="ECO:0007669"/>
    <property type="project" value="InterPro"/>
</dbReference>
<evidence type="ECO:0000313" key="11">
    <source>
        <dbReference type="Proteomes" id="UP001306508"/>
    </source>
</evidence>